<dbReference type="InterPro" id="IPR051678">
    <property type="entry name" value="AGP_Transferase"/>
</dbReference>
<dbReference type="EMBL" id="OZ037946">
    <property type="protein sequence ID" value="CAL1703711.1"/>
    <property type="molecule type" value="Genomic_DNA"/>
</dbReference>
<evidence type="ECO:0000259" key="1">
    <source>
        <dbReference type="Pfam" id="PF01636"/>
    </source>
</evidence>
<accession>A0ABP1D777</accession>
<dbReference type="PANTHER" id="PTHR21310">
    <property type="entry name" value="AMINOGLYCOSIDE PHOSPHOTRANSFERASE-RELATED-RELATED"/>
    <property type="match status" value="1"/>
</dbReference>
<dbReference type="InterPro" id="IPR002575">
    <property type="entry name" value="Aminoglycoside_PTrfase"/>
</dbReference>
<keyword evidence="3" id="KW-1185">Reference proteome</keyword>
<dbReference type="InterPro" id="IPR011009">
    <property type="entry name" value="Kinase-like_dom_sf"/>
</dbReference>
<dbReference type="PANTHER" id="PTHR21310:SF39">
    <property type="entry name" value="AMINOGLYCOSIDE PHOSPHOTRANSFERASE DOMAIN-CONTAINING PROTEIN"/>
    <property type="match status" value="1"/>
</dbReference>
<name>A0ABP1D777_9APHY</name>
<protein>
    <recommendedName>
        <fullName evidence="1">Aminoglycoside phosphotransferase domain-containing protein</fullName>
    </recommendedName>
</protein>
<organism evidence="2 3">
    <name type="scientific">Somion occarium</name>
    <dbReference type="NCBI Taxonomy" id="3059160"/>
    <lineage>
        <taxon>Eukaryota</taxon>
        <taxon>Fungi</taxon>
        <taxon>Dikarya</taxon>
        <taxon>Basidiomycota</taxon>
        <taxon>Agaricomycotina</taxon>
        <taxon>Agaricomycetes</taxon>
        <taxon>Polyporales</taxon>
        <taxon>Cerrenaceae</taxon>
        <taxon>Somion</taxon>
    </lineage>
</organism>
<dbReference type="Proteomes" id="UP001497453">
    <property type="component" value="Chromosome 3"/>
</dbReference>
<dbReference type="Gene3D" id="3.90.1200.10">
    <property type="match status" value="1"/>
</dbReference>
<sequence length="182" mass="21282">MLENSWGSLSLFMQFRIACTMRRYIRQLQHLKGTVPGMPDGCVGGNLFFCNQHGPFKDSAHFQSFCEMVAQQAYVNNLREYRNKITDTLPRPPIMGGNWSLSFLHGDIHLGNLMLSRDGVLWLVDWGNSGFYPPWLESAYIAIVADTQPASWNRWRWFIAGRYPEYEHFWNLALSLLNRFWR</sequence>
<evidence type="ECO:0000313" key="3">
    <source>
        <dbReference type="Proteomes" id="UP001497453"/>
    </source>
</evidence>
<dbReference type="Pfam" id="PF01636">
    <property type="entry name" value="APH"/>
    <property type="match status" value="1"/>
</dbReference>
<dbReference type="SUPFAM" id="SSF56112">
    <property type="entry name" value="Protein kinase-like (PK-like)"/>
    <property type="match status" value="1"/>
</dbReference>
<feature type="domain" description="Aminoglycoside phosphotransferase" evidence="1">
    <location>
        <begin position="82"/>
        <end position="152"/>
    </location>
</feature>
<proteinExistence type="predicted"/>
<gene>
    <name evidence="2" type="ORF">GFSPODELE1_LOCUS4691</name>
</gene>
<evidence type="ECO:0000313" key="2">
    <source>
        <dbReference type="EMBL" id="CAL1703711.1"/>
    </source>
</evidence>
<reference evidence="3" key="1">
    <citation type="submission" date="2024-04" db="EMBL/GenBank/DDBJ databases">
        <authorList>
            <person name="Shaw F."/>
            <person name="Minotto A."/>
        </authorList>
    </citation>
    <scope>NUCLEOTIDE SEQUENCE [LARGE SCALE GENOMIC DNA]</scope>
</reference>